<dbReference type="RefSeq" id="WP_267934076.1">
    <property type="nucleotide sequence ID" value="NZ_JAJNBZ010000012.1"/>
</dbReference>
<accession>A0ABS8YII1</accession>
<evidence type="ECO:0000313" key="1">
    <source>
        <dbReference type="EMBL" id="MCE5170749.1"/>
    </source>
</evidence>
<evidence type="ECO:0000313" key="2">
    <source>
        <dbReference type="Proteomes" id="UP001199916"/>
    </source>
</evidence>
<comment type="caution">
    <text evidence="1">The sequence shown here is derived from an EMBL/GenBank/DDBJ whole genome shotgun (WGS) entry which is preliminary data.</text>
</comment>
<dbReference type="InterPro" id="IPR046136">
    <property type="entry name" value="DUF6138"/>
</dbReference>
<dbReference type="EMBL" id="JAJNBZ010000012">
    <property type="protein sequence ID" value="MCE5170749.1"/>
    <property type="molecule type" value="Genomic_DNA"/>
</dbReference>
<keyword evidence="2" id="KW-1185">Reference proteome</keyword>
<gene>
    <name evidence="1" type="ORF">LQV63_15695</name>
</gene>
<protein>
    <submittedName>
        <fullName evidence="1">DUF6138 family protein</fullName>
    </submittedName>
</protein>
<sequence length="553" mass="63154">MTDTILDEMKASINEWFDYIGDKDVEGIAKRTSLQVGIHDYALLEYAKGKISVTDSELDFMSPKVKNRQGESAELLSEEQVREQITPQLALFMQQKLNSLQHSALINYQFTFWGRFRMQGGEVKLPILEYVDEMKKEQLLKRIASYIQTKLEAGKTPTKPLETFFLSRHLLDEGLFPEQDAGRIISIFDKIQELNKGNKQQLAEHRTKIVNALRNWVEKKFLPRYFDIQGTQWNQKEYTRKSDIQLESTEQGPIELLLYTAVAIIKYEPAYSRSKGLAFLERAVELGSIRASRFMKEGSGTLAKEVVYFRDEYVECKANDVFATVSIAIKQEAEESYARAIRFICRLLTQSFPKSYQIKLKSSVKQFLPIKGLAKSGTHRFFANVMEYPSLHPLLEEYARVAMEQFEWYEDTEGEKNCMPGSYAVFGLGLADQSYFALVEDYMAAVDEEHQSVQNFFTAAFVEQHGVNAETMSTLVACLLHGTDSMKLKIKAAVEEEDNLRLLLNKISGLQQYEVEHIVYILWGGVDKLRAVAAKAKGEKQQLLSRLLSAATG</sequence>
<reference evidence="1 2" key="1">
    <citation type="submission" date="2021-11" db="EMBL/GenBank/DDBJ databases">
        <title>Draft genome sequence of Paenibacillus profundus YoMME, a new Gram-positive bacteria with exoelectrogenic properties.</title>
        <authorList>
            <person name="Hubenova Y."/>
            <person name="Hubenova E."/>
            <person name="Manasiev Y."/>
            <person name="Peykov S."/>
            <person name="Mitov M."/>
        </authorList>
    </citation>
    <scope>NUCLEOTIDE SEQUENCE [LARGE SCALE GENOMIC DNA]</scope>
    <source>
        <strain evidence="1 2">YoMME</strain>
    </source>
</reference>
<organism evidence="1 2">
    <name type="scientific">Paenibacillus profundus</name>
    <dbReference type="NCBI Taxonomy" id="1173085"/>
    <lineage>
        <taxon>Bacteria</taxon>
        <taxon>Bacillati</taxon>
        <taxon>Bacillota</taxon>
        <taxon>Bacilli</taxon>
        <taxon>Bacillales</taxon>
        <taxon>Paenibacillaceae</taxon>
        <taxon>Paenibacillus</taxon>
    </lineage>
</organism>
<dbReference type="Proteomes" id="UP001199916">
    <property type="component" value="Unassembled WGS sequence"/>
</dbReference>
<dbReference type="Pfam" id="PF19635">
    <property type="entry name" value="DUF6138"/>
    <property type="match status" value="1"/>
</dbReference>
<name>A0ABS8YII1_9BACL</name>
<proteinExistence type="predicted"/>